<organism evidence="1 2">
    <name type="scientific">Diversispora epigaea</name>
    <dbReference type="NCBI Taxonomy" id="1348612"/>
    <lineage>
        <taxon>Eukaryota</taxon>
        <taxon>Fungi</taxon>
        <taxon>Fungi incertae sedis</taxon>
        <taxon>Mucoromycota</taxon>
        <taxon>Glomeromycotina</taxon>
        <taxon>Glomeromycetes</taxon>
        <taxon>Diversisporales</taxon>
        <taxon>Diversisporaceae</taxon>
        <taxon>Diversispora</taxon>
    </lineage>
</organism>
<comment type="caution">
    <text evidence="1">The sequence shown here is derived from an EMBL/GenBank/DDBJ whole genome shotgun (WGS) entry which is preliminary data.</text>
</comment>
<keyword evidence="2" id="KW-1185">Reference proteome</keyword>
<evidence type="ECO:0000313" key="2">
    <source>
        <dbReference type="Proteomes" id="UP000266861"/>
    </source>
</evidence>
<protein>
    <submittedName>
        <fullName evidence="1">Uncharacterized protein</fullName>
    </submittedName>
</protein>
<name>A0A397JDV7_9GLOM</name>
<sequence>MLIEKKINLWRCPNMFVAKYWETIFELMYVELCQTLKPDKDQFDIIGVQIAGNELHLNLLVRDMVNVHRYYHLQSAEIPVQFSDKRVIVMIDIVLKKLSQYNSKYTTISQQNFCTWCYLPDDLSGDTSTTIVICQERR</sequence>
<reference evidence="1 2" key="1">
    <citation type="submission" date="2018-08" db="EMBL/GenBank/DDBJ databases">
        <title>Genome and evolution of the arbuscular mycorrhizal fungus Diversispora epigaea (formerly Glomus versiforme) and its bacterial endosymbionts.</title>
        <authorList>
            <person name="Sun X."/>
            <person name="Fei Z."/>
            <person name="Harrison M."/>
        </authorList>
    </citation>
    <scope>NUCLEOTIDE SEQUENCE [LARGE SCALE GENOMIC DNA]</scope>
    <source>
        <strain evidence="1 2">IT104</strain>
    </source>
</reference>
<dbReference type="EMBL" id="PQFF01000057">
    <property type="protein sequence ID" value="RHZ85747.1"/>
    <property type="molecule type" value="Genomic_DNA"/>
</dbReference>
<proteinExistence type="predicted"/>
<accession>A0A397JDV7</accession>
<gene>
    <name evidence="1" type="ORF">Glove_60g28</name>
</gene>
<dbReference type="Proteomes" id="UP000266861">
    <property type="component" value="Unassembled WGS sequence"/>
</dbReference>
<evidence type="ECO:0000313" key="1">
    <source>
        <dbReference type="EMBL" id="RHZ85747.1"/>
    </source>
</evidence>
<dbReference type="OrthoDB" id="2417901at2759"/>
<dbReference type="AlphaFoldDB" id="A0A397JDV7"/>